<evidence type="ECO:0000313" key="2">
    <source>
        <dbReference type="Proteomes" id="UP001233999"/>
    </source>
</evidence>
<protein>
    <submittedName>
        <fullName evidence="1">Uncharacterized protein</fullName>
    </submittedName>
</protein>
<reference evidence="1" key="2">
    <citation type="submission" date="2023-05" db="EMBL/GenBank/DDBJ databases">
        <authorList>
            <person name="Fouks B."/>
        </authorList>
    </citation>
    <scope>NUCLEOTIDE SEQUENCE</scope>
    <source>
        <strain evidence="1">Stay&amp;Tobe</strain>
        <tissue evidence="1">Testes</tissue>
    </source>
</reference>
<comment type="caution">
    <text evidence="1">The sequence shown here is derived from an EMBL/GenBank/DDBJ whole genome shotgun (WGS) entry which is preliminary data.</text>
</comment>
<sequence>MFQTDVSPLLKLEDAIRSKVSTTDVTDVNYSYNNSVYKFNIKTAMGRNPKKTETLRDSECMAQDKKPETDITPRCLHRAVEAMYVDRYNVTLIYNEE</sequence>
<dbReference type="Proteomes" id="UP001233999">
    <property type="component" value="Unassembled WGS sequence"/>
</dbReference>
<dbReference type="EMBL" id="JASPKZ010004569">
    <property type="protein sequence ID" value="KAJ9590062.1"/>
    <property type="molecule type" value="Genomic_DNA"/>
</dbReference>
<keyword evidence="2" id="KW-1185">Reference proteome</keyword>
<reference evidence="1" key="1">
    <citation type="journal article" date="2023" name="IScience">
        <title>Live-bearing cockroach genome reveals convergent evolutionary mechanisms linked to viviparity in insects and beyond.</title>
        <authorList>
            <person name="Fouks B."/>
            <person name="Harrison M.C."/>
            <person name="Mikhailova A.A."/>
            <person name="Marchal E."/>
            <person name="English S."/>
            <person name="Carruthers M."/>
            <person name="Jennings E.C."/>
            <person name="Chiamaka E.L."/>
            <person name="Frigard R.A."/>
            <person name="Pippel M."/>
            <person name="Attardo G.M."/>
            <person name="Benoit J.B."/>
            <person name="Bornberg-Bauer E."/>
            <person name="Tobe S.S."/>
        </authorList>
    </citation>
    <scope>NUCLEOTIDE SEQUENCE</scope>
    <source>
        <strain evidence="1">Stay&amp;Tobe</strain>
    </source>
</reference>
<dbReference type="AlphaFoldDB" id="A0AAD8A0D1"/>
<accession>A0AAD8A0D1</accession>
<organism evidence="1 2">
    <name type="scientific">Diploptera punctata</name>
    <name type="common">Pacific beetle cockroach</name>
    <dbReference type="NCBI Taxonomy" id="6984"/>
    <lineage>
        <taxon>Eukaryota</taxon>
        <taxon>Metazoa</taxon>
        <taxon>Ecdysozoa</taxon>
        <taxon>Arthropoda</taxon>
        <taxon>Hexapoda</taxon>
        <taxon>Insecta</taxon>
        <taxon>Pterygota</taxon>
        <taxon>Neoptera</taxon>
        <taxon>Polyneoptera</taxon>
        <taxon>Dictyoptera</taxon>
        <taxon>Blattodea</taxon>
        <taxon>Blaberoidea</taxon>
        <taxon>Blaberidae</taxon>
        <taxon>Diplopterinae</taxon>
        <taxon>Diploptera</taxon>
    </lineage>
</organism>
<gene>
    <name evidence="1" type="ORF">L9F63_016815</name>
</gene>
<name>A0AAD8A0D1_DIPPU</name>
<evidence type="ECO:0000313" key="1">
    <source>
        <dbReference type="EMBL" id="KAJ9590062.1"/>
    </source>
</evidence>
<proteinExistence type="predicted"/>
<feature type="non-terminal residue" evidence="1">
    <location>
        <position position="1"/>
    </location>
</feature>